<organism evidence="6 7">
    <name type="scientific">Aspergillus ochraceoroseus IBT 24754</name>
    <dbReference type="NCBI Taxonomy" id="1392256"/>
    <lineage>
        <taxon>Eukaryota</taxon>
        <taxon>Fungi</taxon>
        <taxon>Dikarya</taxon>
        <taxon>Ascomycota</taxon>
        <taxon>Pezizomycotina</taxon>
        <taxon>Eurotiomycetes</taxon>
        <taxon>Eurotiomycetidae</taxon>
        <taxon>Eurotiales</taxon>
        <taxon>Aspergillaceae</taxon>
        <taxon>Aspergillus</taxon>
        <taxon>Aspergillus subgen. Nidulantes</taxon>
    </lineage>
</organism>
<dbReference type="EMBL" id="MSFN02000002">
    <property type="protein sequence ID" value="PTU22666.1"/>
    <property type="molecule type" value="Genomic_DNA"/>
</dbReference>
<name>A0A2T5M2C2_9EURO</name>
<dbReference type="InterPro" id="IPR020946">
    <property type="entry name" value="Flavin_mOase-like"/>
</dbReference>
<dbReference type="InterPro" id="IPR036188">
    <property type="entry name" value="FAD/NAD-bd_sf"/>
</dbReference>
<keyword evidence="4" id="KW-0560">Oxidoreductase</keyword>
<dbReference type="SUPFAM" id="SSF51905">
    <property type="entry name" value="FAD/NAD(P)-binding domain"/>
    <property type="match status" value="1"/>
</dbReference>
<evidence type="ECO:0000313" key="7">
    <source>
        <dbReference type="Proteomes" id="UP000244073"/>
    </source>
</evidence>
<comment type="similarity">
    <text evidence="1">Belongs to the FMO family.</text>
</comment>
<dbReference type="Gene3D" id="3.50.50.60">
    <property type="entry name" value="FAD/NAD(P)-binding domain"/>
    <property type="match status" value="1"/>
</dbReference>
<dbReference type="PRINTS" id="PR00368">
    <property type="entry name" value="FADPNR"/>
</dbReference>
<evidence type="ECO:0000256" key="5">
    <source>
        <dbReference type="SAM" id="MobiDB-lite"/>
    </source>
</evidence>
<evidence type="ECO:0000256" key="1">
    <source>
        <dbReference type="ARBA" id="ARBA00009183"/>
    </source>
</evidence>
<dbReference type="GO" id="GO:0004499">
    <property type="term" value="F:N,N-dimethylaniline monooxygenase activity"/>
    <property type="evidence" value="ECO:0007669"/>
    <property type="project" value="InterPro"/>
</dbReference>
<evidence type="ECO:0008006" key="8">
    <source>
        <dbReference type="Google" id="ProtNLM"/>
    </source>
</evidence>
<keyword evidence="2" id="KW-0285">Flavoprotein</keyword>
<feature type="region of interest" description="Disordered" evidence="5">
    <location>
        <begin position="191"/>
        <end position="212"/>
    </location>
</feature>
<dbReference type="Pfam" id="PF00743">
    <property type="entry name" value="FMO-like"/>
    <property type="match status" value="1"/>
</dbReference>
<keyword evidence="3" id="KW-0274">FAD</keyword>
<feature type="region of interest" description="Disordered" evidence="5">
    <location>
        <begin position="761"/>
        <end position="781"/>
    </location>
</feature>
<dbReference type="OrthoDB" id="66881at2759"/>
<dbReference type="VEuPathDB" id="FungiDB:P175DRAFT_0507481"/>
<feature type="compositionally biased region" description="Gly residues" evidence="5">
    <location>
        <begin position="761"/>
        <end position="772"/>
    </location>
</feature>
<dbReference type="Proteomes" id="UP000244073">
    <property type="component" value="Unassembled WGS sequence"/>
</dbReference>
<sequence>MLKPQKVAIIGAGPSGLVMAKTLLHNFPEGTFSPTVFEQHSKVGGLWSVDFPSGLVDPLMRTNLSRFTVAFSDLAWGSVLQGERVPMFPRAGQVGLYLEKYAERYLAADVLRVGCRVIRTVREQRPGDGRWRVEWNSHRKEEVESERFDFLVVASGHFRTPYIPDIPGMNDFMENVIHSSELQSAADAQRLLEKSKSPSKPGGSPGKLVVVGGSMSGTEAASALALHVSSSRLDSRPGSPERNEGAANPEVHHICTRPYWVLPTYLPRRSSRDERQAHTMPFLPLDLVLYDLGRRAPGAVEFALGPTSPDQVSSGNQYFTSLLGNEYSRIGGIGTAAGDPRPAWVTIGDDYAEYVRSGAIKITTGRACTVHSSPSGRATIDIQLSDGRTGSLENVAAIVMATGFTPFESLSFLPEDVLSLLEFSHNDQFLPLILDGKGSSHADIPDLGFVGFYRGAFWGPMEMQAQRLAEQWARRDQNSESSLQAGELNDRTRERQQVRAFRNADPTVSRGQFPMADYVGLMESFATELSKPRIPIPGLAGQPGPVAPVRYAARSDCHGAQSTHDEIQNLRQVLLPGSGPDSSLPCTGTGTAMAIFRALHGQWKFTRAASSSSSSSSQVADAERGDQVSGQATFQPRYPSSPGYEREYVYKETGSDPDSDTQATQSTWRLYEDTSIPGNGAQILIWAPDPTRSPNEAPEPVHELRILPAELDSTGPHGRGDLIVRTRDVRPPGSCGDLHEYSFHLNGVAISSWEHAVLQNPGGGGGGGGGGVERSKTVYER</sequence>
<dbReference type="GO" id="GO:0050661">
    <property type="term" value="F:NADP binding"/>
    <property type="evidence" value="ECO:0007669"/>
    <property type="project" value="InterPro"/>
</dbReference>
<gene>
    <name evidence="6" type="ORF">P175DRAFT_0507481</name>
</gene>
<dbReference type="RefSeq" id="XP_040754058.1">
    <property type="nucleotide sequence ID" value="XM_040898273.1"/>
</dbReference>
<dbReference type="GO" id="GO:0050660">
    <property type="term" value="F:flavin adenine dinucleotide binding"/>
    <property type="evidence" value="ECO:0007669"/>
    <property type="project" value="InterPro"/>
</dbReference>
<evidence type="ECO:0000313" key="6">
    <source>
        <dbReference type="EMBL" id="PTU22666.1"/>
    </source>
</evidence>
<accession>A0A2T5M2C2</accession>
<evidence type="ECO:0000256" key="4">
    <source>
        <dbReference type="ARBA" id="ARBA00023002"/>
    </source>
</evidence>
<feature type="compositionally biased region" description="Basic and acidic residues" evidence="5">
    <location>
        <begin position="233"/>
        <end position="244"/>
    </location>
</feature>
<feature type="region of interest" description="Disordered" evidence="5">
    <location>
        <begin position="228"/>
        <end position="250"/>
    </location>
</feature>
<dbReference type="GeneID" id="63815155"/>
<protein>
    <recommendedName>
        <fullName evidence="8">FAD/NAD(P)-binding domain-containing protein</fullName>
    </recommendedName>
</protein>
<dbReference type="AlphaFoldDB" id="A0A2T5M2C2"/>
<evidence type="ECO:0000256" key="3">
    <source>
        <dbReference type="ARBA" id="ARBA00022827"/>
    </source>
</evidence>
<dbReference type="PANTHER" id="PTHR23023">
    <property type="entry name" value="DIMETHYLANILINE MONOOXYGENASE"/>
    <property type="match status" value="1"/>
</dbReference>
<proteinExistence type="inferred from homology"/>
<feature type="region of interest" description="Disordered" evidence="5">
    <location>
        <begin position="473"/>
        <end position="494"/>
    </location>
</feature>
<dbReference type="InterPro" id="IPR050346">
    <property type="entry name" value="FMO-like"/>
</dbReference>
<evidence type="ECO:0000256" key="2">
    <source>
        <dbReference type="ARBA" id="ARBA00022630"/>
    </source>
</evidence>
<comment type="caution">
    <text evidence="6">The sequence shown here is derived from an EMBL/GenBank/DDBJ whole genome shotgun (WGS) entry which is preliminary data.</text>
</comment>
<feature type="region of interest" description="Disordered" evidence="5">
    <location>
        <begin position="609"/>
        <end position="644"/>
    </location>
</feature>
<reference evidence="6 7" key="1">
    <citation type="journal article" date="2018" name="Proc. Natl. Acad. Sci. U.S.A.">
        <title>Linking secondary metabolites to gene clusters through genome sequencing of six diverse Aspergillus species.</title>
        <authorList>
            <person name="Kaerboelling I."/>
            <person name="Vesth T.C."/>
            <person name="Frisvad J.C."/>
            <person name="Nybo J.L."/>
            <person name="Theobald S."/>
            <person name="Kuo A."/>
            <person name="Bowyer P."/>
            <person name="Matsuda Y."/>
            <person name="Mondo S."/>
            <person name="Lyhne E.K."/>
            <person name="Kogle M.E."/>
            <person name="Clum A."/>
            <person name="Lipzen A."/>
            <person name="Salamov A."/>
            <person name="Ngan C.Y."/>
            <person name="Daum C."/>
            <person name="Chiniquy J."/>
            <person name="Barry K."/>
            <person name="LaButti K."/>
            <person name="Haridas S."/>
            <person name="Simmons B.A."/>
            <person name="Magnuson J.K."/>
            <person name="Mortensen U.H."/>
            <person name="Larsen T.O."/>
            <person name="Grigoriev I.V."/>
            <person name="Baker S.E."/>
            <person name="Andersen M.R."/>
        </authorList>
    </citation>
    <scope>NUCLEOTIDE SEQUENCE [LARGE SCALE GENOMIC DNA]</scope>
    <source>
        <strain evidence="6 7">IBT 24754</strain>
    </source>
</reference>